<evidence type="ECO:0000259" key="3">
    <source>
        <dbReference type="PROSITE" id="PS50021"/>
    </source>
</evidence>
<feature type="domain" description="Calponin-homology (CH)" evidence="3">
    <location>
        <begin position="196"/>
        <end position="302"/>
    </location>
</feature>
<dbReference type="Gene3D" id="1.10.418.10">
    <property type="entry name" value="Calponin-like domain"/>
    <property type="match status" value="1"/>
</dbReference>
<dbReference type="PANTHER" id="PTHR14149">
    <property type="entry name" value="RAS GTPASE-ACTIVATING PROTEIN WITH IQ MOTIF"/>
    <property type="match status" value="1"/>
</dbReference>
<gene>
    <name evidence="4" type="ORF">EX30DRAFT_301053</name>
</gene>
<protein>
    <recommendedName>
        <fullName evidence="6">Ras GTPase-activating-like protein rng2</fullName>
    </recommendedName>
</protein>
<dbReference type="InterPro" id="IPR000593">
    <property type="entry name" value="RasGAP_C"/>
</dbReference>
<sequence>MSSTSSRYSNAVVDARASSPGPTRKPSKSVGASSPSVLARYQPVLDEANSRPTSSHGPSAVSPLSIRPNHTRNHSVPYASNKSASPKSPNGSPARPLPTPSPFASANRSSVISGTTSLKKEDIDHLRSSSVSHFRTLSKLTGEGSKEEFGIEPAASVAGLHGRKRLQRTKTDSMSMWDRMTWMDKRRQYIQAYEYLCHIGEAKEWMEDCIGEPIPPIVELEEALRDGVALAKLTRIFAPELVPRIFEHPKLQYRHMDNINRFFGFLKKVELPEVFFFETTDLYNKKNIPKVIYCIHALSFLLFRLGLTNNAVGNLVGKLEFTEAEIQNTQKGLDVAGVAMPAFRGVNKHFEVEEEPEPVETEEERIVRELHECRIDILEFQDLCRGALVRMRLGDMMEILWDNEEAITGLQARIRGYFARQSVAYRVGMARSAIAVQAVARGYLVRKRATKDQQHLAKNQVLFARFQAKVRGNKVRKSCDDQRKNLERNGAGTTKLQAAIRGNLARQRLAGKMEEVFDSEKPTVKLQAVARGILKRRKLAETVDKLVEEEPSIMRLQAKIRGGLIRKKVHKDAEALETQQDTFATLGAAVRGMLVRKEVERTNSALKQQEKSITALQALARGKLSRVVVEKDQEMLQASAEDDHFPQFQAAIRGFLLRKRYNADKKALDSFTPAWIKLQAACRGSLVRWDFRWKIASLYEAEEELVDLQAQARGVLTRNEVDKLLDGLLAAEENTIRLQSLCRGILVRWETQDIRDDLRDEVAAITDLQARFRGFLSRLETDQFLDDLDQESHAISVIQAHIRGALLRHHLDQIVMALQDEEEAVVDLQALARGFLERKRFNTRLKFFQDNMQKVIKIQSFVRAKQQGEAYKSLMGGKNPPVGTVKNFVHLLNDSDFDFDEEIEFEALRKKVVQHVRANELAETYVDQLDVKIALLVKNKITLDEVIKHQKRFTGHVGTILNNTEFASADPFDLKALNQNSRKRLERYQQMFYALQTQPQYLSRLFRQIQEKNTAEMEMKRIENLVMGVFGYSQKRREEFYLLKLLVRSIREEVDKCERPDDFLRVNFFWGKLMSSYIRSPRDRKFLRDLMGPLIKEEIIDNEDLDLESDPLQIYRASINNEELRTGMRSRRNPDISRDLAIKDPETRDTFVAHLQALRSLCDDFMSVLEDNVHRMPYGIRFIAREAIEALLERFPDEGQEGIVQVVEHFLYQKYFHPAVIAPDSVGILPKAPTPLQKKNLGELAKVLNQITSGRLFALENVFLQPLNEYVSVAVRRFKDVFKSIIDVPSIEARFEIDEFEDLTSKKKPILYIKMSDIFAIHRLIAQEIDVIAGSREDPLREIIGELGSVKTSEVELKNVGNTEISLQLDPSFQRIDDPDSEVKALLVETKRCILYIIRVQTGGNLVEILVKPITPEDEEKWETLVKEEREEAGGKRRGAYADHTMLTDIYSMTYAELKRAALENILLLESHGKITRRNAYQDLLNAIATDIRNKHRRRVQRSREMETVNQTLAHLREKAAYLDAQLQSYNDYIEQAMVTLQTKKGKKRTILPFTRQYFHMRELQRAGRVPKFGSYKYTARGLADKGVLVKLDGWPERKWDRVGFTISSDEVGVFFVEASNGSMMIPGASQQVLLDELLQMQFHNNQFMTLCDGMIKFNVNLFLHLLFRKFYRDE</sequence>
<reference evidence="4 5" key="1">
    <citation type="submission" date="2019-04" db="EMBL/GenBank/DDBJ databases">
        <title>Comparative genomics and transcriptomics to analyze fruiting body development in filamentous ascomycetes.</title>
        <authorList>
            <consortium name="DOE Joint Genome Institute"/>
            <person name="Lutkenhaus R."/>
            <person name="Traeger S."/>
            <person name="Breuer J."/>
            <person name="Kuo A."/>
            <person name="Lipzen A."/>
            <person name="Pangilinan J."/>
            <person name="Dilworth D."/>
            <person name="Sandor L."/>
            <person name="Poggeler S."/>
            <person name="Barry K."/>
            <person name="Grigoriev I.V."/>
            <person name="Nowrousian M."/>
        </authorList>
    </citation>
    <scope>NUCLEOTIDE SEQUENCE [LARGE SCALE GENOMIC DNA]</scope>
    <source>
        <strain evidence="4 5">CBS 389.68</strain>
    </source>
</reference>
<dbReference type="Proteomes" id="UP000298138">
    <property type="component" value="Unassembled WGS sequence"/>
</dbReference>
<dbReference type="SUPFAM" id="SSF47576">
    <property type="entry name" value="Calponin-homology domain, CH-domain"/>
    <property type="match status" value="1"/>
</dbReference>
<dbReference type="OrthoDB" id="775356at2759"/>
<feature type="region of interest" description="Disordered" evidence="1">
    <location>
        <begin position="1"/>
        <end position="116"/>
    </location>
</feature>
<evidence type="ECO:0000313" key="4">
    <source>
        <dbReference type="EMBL" id="TGZ84521.1"/>
    </source>
</evidence>
<feature type="compositionally biased region" description="Polar residues" evidence="1">
    <location>
        <begin position="78"/>
        <end position="91"/>
    </location>
</feature>
<dbReference type="CDD" id="cd21206">
    <property type="entry name" value="CH_IQGAP"/>
    <property type="match status" value="1"/>
</dbReference>
<dbReference type="PROSITE" id="PS50096">
    <property type="entry name" value="IQ"/>
    <property type="match status" value="15"/>
</dbReference>
<evidence type="ECO:0000256" key="1">
    <source>
        <dbReference type="SAM" id="MobiDB-lite"/>
    </source>
</evidence>
<dbReference type="InterPro" id="IPR036872">
    <property type="entry name" value="CH_dom_sf"/>
</dbReference>
<dbReference type="Pfam" id="PF03836">
    <property type="entry name" value="RasGAP_C"/>
    <property type="match status" value="1"/>
</dbReference>
<dbReference type="SMART" id="SM00033">
    <property type="entry name" value="CH"/>
    <property type="match status" value="1"/>
</dbReference>
<dbReference type="PANTHER" id="PTHR14149:SF14">
    <property type="entry name" value="CALPONIN-HOMOLOGY (CH) DOMAIN-CONTAINING PROTEIN"/>
    <property type="match status" value="1"/>
</dbReference>
<dbReference type="GO" id="GO:0005096">
    <property type="term" value="F:GTPase activator activity"/>
    <property type="evidence" value="ECO:0007669"/>
    <property type="project" value="TreeGrafter"/>
</dbReference>
<evidence type="ECO:0000259" key="2">
    <source>
        <dbReference type="PROSITE" id="PS50018"/>
    </source>
</evidence>
<dbReference type="SUPFAM" id="SSF143885">
    <property type="entry name" value="RGC domain-like"/>
    <property type="match status" value="1"/>
</dbReference>
<dbReference type="FunCoup" id="A0A4S2N5L4">
    <property type="interactions" value="356"/>
</dbReference>
<dbReference type="InterPro" id="IPR000048">
    <property type="entry name" value="IQ_motif_EF-hand-BS"/>
</dbReference>
<dbReference type="InParanoid" id="A0A4S2N5L4"/>
<proteinExistence type="predicted"/>
<dbReference type="EMBL" id="ML220112">
    <property type="protein sequence ID" value="TGZ84521.1"/>
    <property type="molecule type" value="Genomic_DNA"/>
</dbReference>
<dbReference type="Gene3D" id="1.10.506.10">
    <property type="entry name" value="GTPase Activation - p120gap, domain 1"/>
    <property type="match status" value="1"/>
</dbReference>
<accession>A0A4S2N5L4</accession>
<dbReference type="SMART" id="SM00015">
    <property type="entry name" value="IQ"/>
    <property type="match status" value="14"/>
</dbReference>
<dbReference type="SMART" id="SM00323">
    <property type="entry name" value="RasGAP"/>
    <property type="match status" value="1"/>
</dbReference>
<keyword evidence="5" id="KW-1185">Reference proteome</keyword>
<feature type="compositionally biased region" description="Polar residues" evidence="1">
    <location>
        <begin position="102"/>
        <end position="116"/>
    </location>
</feature>
<dbReference type="Pfam" id="PF00307">
    <property type="entry name" value="CH"/>
    <property type="match status" value="1"/>
</dbReference>
<dbReference type="InterPro" id="IPR001715">
    <property type="entry name" value="CH_dom"/>
</dbReference>
<dbReference type="Pfam" id="PF00612">
    <property type="entry name" value="IQ"/>
    <property type="match status" value="5"/>
</dbReference>
<feature type="domain" description="Ras-GAP" evidence="2">
    <location>
        <begin position="1037"/>
        <end position="1253"/>
    </location>
</feature>
<dbReference type="STRING" id="341454.A0A4S2N5L4"/>
<evidence type="ECO:0008006" key="6">
    <source>
        <dbReference type="Google" id="ProtNLM"/>
    </source>
</evidence>
<dbReference type="PROSITE" id="PS50021">
    <property type="entry name" value="CH"/>
    <property type="match status" value="1"/>
</dbReference>
<dbReference type="InterPro" id="IPR001936">
    <property type="entry name" value="RasGAP_dom"/>
</dbReference>
<dbReference type="InterPro" id="IPR008936">
    <property type="entry name" value="Rho_GTPase_activation_prot"/>
</dbReference>
<dbReference type="Pfam" id="PF00616">
    <property type="entry name" value="RasGAP"/>
    <property type="match status" value="1"/>
</dbReference>
<dbReference type="SUPFAM" id="SSF48350">
    <property type="entry name" value="GTPase activation domain, GAP"/>
    <property type="match status" value="1"/>
</dbReference>
<dbReference type="PROSITE" id="PS50018">
    <property type="entry name" value="RAS_GTPASE_ACTIV_2"/>
    <property type="match status" value="1"/>
</dbReference>
<organism evidence="4 5">
    <name type="scientific">Ascodesmis nigricans</name>
    <dbReference type="NCBI Taxonomy" id="341454"/>
    <lineage>
        <taxon>Eukaryota</taxon>
        <taxon>Fungi</taxon>
        <taxon>Dikarya</taxon>
        <taxon>Ascomycota</taxon>
        <taxon>Pezizomycotina</taxon>
        <taxon>Pezizomycetes</taxon>
        <taxon>Pezizales</taxon>
        <taxon>Ascodesmidaceae</taxon>
        <taxon>Ascodesmis</taxon>
    </lineage>
</organism>
<dbReference type="GO" id="GO:0005938">
    <property type="term" value="C:cell cortex"/>
    <property type="evidence" value="ECO:0007669"/>
    <property type="project" value="TreeGrafter"/>
</dbReference>
<evidence type="ECO:0000313" key="5">
    <source>
        <dbReference type="Proteomes" id="UP000298138"/>
    </source>
</evidence>
<dbReference type="Gene3D" id="1.20.5.190">
    <property type="match status" value="3"/>
</dbReference>
<name>A0A4S2N5L4_9PEZI</name>